<feature type="chain" id="PRO_5045193834" description="TonB-dependent receptor" evidence="1">
    <location>
        <begin position="20"/>
        <end position="814"/>
    </location>
</feature>
<dbReference type="Pfam" id="PF14905">
    <property type="entry name" value="OMP_b-brl_3"/>
    <property type="match status" value="1"/>
</dbReference>
<dbReference type="Proteomes" id="UP000679725">
    <property type="component" value="Unassembled WGS sequence"/>
</dbReference>
<keyword evidence="5" id="KW-1185">Reference proteome</keyword>
<comment type="caution">
    <text evidence="4">The sequence shown here is derived from an EMBL/GenBank/DDBJ whole genome shotgun (WGS) entry which is preliminary data.</text>
</comment>
<name>A0ABN7RD05_9BACT</name>
<evidence type="ECO:0000313" key="5">
    <source>
        <dbReference type="Proteomes" id="UP000679725"/>
    </source>
</evidence>
<feature type="domain" description="TonB-dependent receptor plug" evidence="2">
    <location>
        <begin position="130"/>
        <end position="219"/>
    </location>
</feature>
<reference evidence="4 5" key="1">
    <citation type="submission" date="2021-04" db="EMBL/GenBank/DDBJ databases">
        <authorList>
            <person name="Rodrigo-Torres L."/>
            <person name="Arahal R. D."/>
            <person name="Lucena T."/>
        </authorList>
    </citation>
    <scope>NUCLEOTIDE SEQUENCE [LARGE SCALE GENOMIC DNA]</scope>
    <source>
        <strain evidence="4 5">CECT 9623</strain>
    </source>
</reference>
<evidence type="ECO:0000259" key="3">
    <source>
        <dbReference type="Pfam" id="PF14905"/>
    </source>
</evidence>
<dbReference type="Gene3D" id="2.170.130.10">
    <property type="entry name" value="TonB-dependent receptor, plug domain"/>
    <property type="match status" value="1"/>
</dbReference>
<proteinExistence type="predicted"/>
<dbReference type="SUPFAM" id="SSF56935">
    <property type="entry name" value="Porins"/>
    <property type="match status" value="1"/>
</dbReference>
<dbReference type="InterPro" id="IPR013783">
    <property type="entry name" value="Ig-like_fold"/>
</dbReference>
<feature type="signal peptide" evidence="1">
    <location>
        <begin position="1"/>
        <end position="19"/>
    </location>
</feature>
<organism evidence="4 5">
    <name type="scientific">Dyadobacter linearis</name>
    <dbReference type="NCBI Taxonomy" id="2823330"/>
    <lineage>
        <taxon>Bacteria</taxon>
        <taxon>Pseudomonadati</taxon>
        <taxon>Bacteroidota</taxon>
        <taxon>Cytophagia</taxon>
        <taxon>Cytophagales</taxon>
        <taxon>Spirosomataceae</taxon>
        <taxon>Dyadobacter</taxon>
    </lineage>
</organism>
<evidence type="ECO:0000259" key="2">
    <source>
        <dbReference type="Pfam" id="PF07715"/>
    </source>
</evidence>
<accession>A0ABN7RD05</accession>
<protein>
    <recommendedName>
        <fullName evidence="6">TonB-dependent receptor</fullName>
    </recommendedName>
</protein>
<keyword evidence="1" id="KW-0732">Signal</keyword>
<gene>
    <name evidence="4" type="ORF">DYBT9623_04666</name>
</gene>
<dbReference type="InterPro" id="IPR012910">
    <property type="entry name" value="Plug_dom"/>
</dbReference>
<dbReference type="InterPro" id="IPR008969">
    <property type="entry name" value="CarboxyPept-like_regulatory"/>
</dbReference>
<dbReference type="Gene3D" id="2.60.40.10">
    <property type="entry name" value="Immunoglobulins"/>
    <property type="match status" value="1"/>
</dbReference>
<dbReference type="EMBL" id="CAJRAU010000008">
    <property type="protein sequence ID" value="CAG5073163.1"/>
    <property type="molecule type" value="Genomic_DNA"/>
</dbReference>
<sequence>MKTISTFLIILLFANRLLAQLPVHSISGTVKGIGNDVLPGVTVRVVKMPDSIFVKGEITDINGKFQVSALDSGTYMLDISAVGQKRFISSPLKLDSAHRSIVLPVIILLPAKNLELKEVTVKAKKPLIEQEIDRTIVNVESMISSATSNTMEVLEKTPGVSVNNNGEISLNGKSGVLVLIDGRSTYMSGTDLAAYLKSLPGGLLDKIELIDNPSAKYDAAGNAVIDIRLKKNRIGGFTGSFSAGFSQGKYARTNDALNLNYNYKKLNVFANLGYGFERNYSTDVFDRRFYNENAALLSRVDLTNDQVYKNRSINANIGFDLAATPKTTFGLILNLNKTKRDGTLEYESRNYNAMHELAVLGKGGTSGGDKRDNTALNFNMLHKFNTAGKELSVDANYLHYANNGRQLLQNLAFKPDNSLIQKEEFVYLIPADINIYTVKADYVHPFKNKARLDAGFKSSLIKTDNVFDFYDRENGLETIDNAQSNHFKYNENINAAYLNAQKSWKKIGLQFGLRVENTNIEGNQLGNELVAGSSFKKHYTGVFPSAYISFKPDGKGDNTFGLMTVRRISRPNYQLLNPFLFQRDQYTYSSGNPDLNPQYQTRAELKYQRKQWLNMGLSYNKFSNTIFPTTQTVDTIFINRPDNIAGGFMVLLNTSVSASLTKWWYTNTTLRLSRIGLKGKVLTEDLDFKSNIARLEVNNYFTLSKSVSAELGGYYASRDFTGQTVTSGMYRVNASIQKKLLGGKASIRLSFEDIFHSWVYHNRSISLIQSEYFQTTTTDTQRIGAAFTYRFGKDTFARKRRHNNNASDEEKERL</sequence>
<dbReference type="Pfam" id="PF13620">
    <property type="entry name" value="CarboxypepD_reg"/>
    <property type="match status" value="1"/>
</dbReference>
<evidence type="ECO:0000256" key="1">
    <source>
        <dbReference type="SAM" id="SignalP"/>
    </source>
</evidence>
<dbReference type="Pfam" id="PF07715">
    <property type="entry name" value="Plug"/>
    <property type="match status" value="1"/>
</dbReference>
<evidence type="ECO:0000313" key="4">
    <source>
        <dbReference type="EMBL" id="CAG5073163.1"/>
    </source>
</evidence>
<dbReference type="SUPFAM" id="SSF49464">
    <property type="entry name" value="Carboxypeptidase regulatory domain-like"/>
    <property type="match status" value="1"/>
</dbReference>
<dbReference type="InterPro" id="IPR041700">
    <property type="entry name" value="OMP_b-brl_3"/>
</dbReference>
<dbReference type="InterPro" id="IPR037066">
    <property type="entry name" value="Plug_dom_sf"/>
</dbReference>
<feature type="domain" description="Outer membrane protein beta-barrel" evidence="3">
    <location>
        <begin position="382"/>
        <end position="789"/>
    </location>
</feature>
<evidence type="ECO:0008006" key="6">
    <source>
        <dbReference type="Google" id="ProtNLM"/>
    </source>
</evidence>
<dbReference type="RefSeq" id="WP_215235934.1">
    <property type="nucleotide sequence ID" value="NZ_CAJRAU010000008.1"/>
</dbReference>